<evidence type="ECO:0000313" key="3">
    <source>
        <dbReference type="Proteomes" id="UP001060414"/>
    </source>
</evidence>
<accession>A0ABY5ZKW8</accession>
<evidence type="ECO:0000313" key="2">
    <source>
        <dbReference type="EMBL" id="UWZ78622.1"/>
    </source>
</evidence>
<keyword evidence="3" id="KW-1185">Reference proteome</keyword>
<organism evidence="2 3">
    <name type="scientific">Geoalkalibacter halelectricus</name>
    <dbReference type="NCBI Taxonomy" id="2847045"/>
    <lineage>
        <taxon>Bacteria</taxon>
        <taxon>Pseudomonadati</taxon>
        <taxon>Thermodesulfobacteriota</taxon>
        <taxon>Desulfuromonadia</taxon>
        <taxon>Desulfuromonadales</taxon>
        <taxon>Geoalkalibacteraceae</taxon>
        <taxon>Geoalkalibacter</taxon>
    </lineage>
</organism>
<name>A0ABY5ZKW8_9BACT</name>
<gene>
    <name evidence="2" type="ORF">L9S41_13150</name>
</gene>
<evidence type="ECO:0000256" key="1">
    <source>
        <dbReference type="SAM" id="MobiDB-lite"/>
    </source>
</evidence>
<dbReference type="Proteomes" id="UP001060414">
    <property type="component" value="Chromosome"/>
</dbReference>
<dbReference type="EMBL" id="CP092109">
    <property type="protein sequence ID" value="UWZ78622.1"/>
    <property type="molecule type" value="Genomic_DNA"/>
</dbReference>
<sequence length="209" mass="22165">MIGPLGNQKGITVRNLLLLLALIGALGAGTLSLFFAGSSPRQEQAPADPQLSRHRLALRVLAADLRAAQAAWPDGRPGGGIRSAGPTNLTFRVNPSGEMAESLEPTLTFILSSGNLVRNDGSLAQILADNLDLVEFSYLLANGRRLASPSPEQFRDIRAVDITLIGPNPETTDAPRVFRLPSGATFAHPTTGPPRRMLSTSVHLRPAPP</sequence>
<protein>
    <submittedName>
        <fullName evidence="2">Uncharacterized protein</fullName>
    </submittedName>
</protein>
<reference evidence="2" key="1">
    <citation type="journal article" date="2022" name="Environ. Microbiol.">
        <title>Geoalkalibacter halelectricus SAP #1 sp. nov. possessing extracellular electron transfer and mineral#reducing capabilities from a haloalkaline environment.</title>
        <authorList>
            <person name="Yadav S."/>
            <person name="Singh R."/>
            <person name="Sundharam S.S."/>
            <person name="Chaudhary S."/>
            <person name="Krishnamurthi S."/>
            <person name="Patil S.A."/>
        </authorList>
    </citation>
    <scope>NUCLEOTIDE SEQUENCE</scope>
    <source>
        <strain evidence="2">SAP-1</strain>
    </source>
</reference>
<proteinExistence type="predicted"/>
<feature type="region of interest" description="Disordered" evidence="1">
    <location>
        <begin position="185"/>
        <end position="209"/>
    </location>
</feature>
<dbReference type="RefSeq" id="WP_260746978.1">
    <property type="nucleotide sequence ID" value="NZ_CP092109.1"/>
</dbReference>